<feature type="compositionally biased region" description="Polar residues" evidence="1">
    <location>
        <begin position="1"/>
        <end position="15"/>
    </location>
</feature>
<feature type="region of interest" description="Disordered" evidence="1">
    <location>
        <begin position="1"/>
        <end position="30"/>
    </location>
</feature>
<dbReference type="AlphaFoldDB" id="A0A9Q0G527"/>
<dbReference type="Proteomes" id="UP001141552">
    <property type="component" value="Unassembled WGS sequence"/>
</dbReference>
<evidence type="ECO:0000313" key="3">
    <source>
        <dbReference type="Proteomes" id="UP001141552"/>
    </source>
</evidence>
<dbReference type="EMBL" id="JAKUCV010002271">
    <property type="protein sequence ID" value="KAJ4843296.1"/>
    <property type="molecule type" value="Genomic_DNA"/>
</dbReference>
<evidence type="ECO:0000313" key="2">
    <source>
        <dbReference type="EMBL" id="KAJ4843296.1"/>
    </source>
</evidence>
<organism evidence="2 3">
    <name type="scientific">Turnera subulata</name>
    <dbReference type="NCBI Taxonomy" id="218843"/>
    <lineage>
        <taxon>Eukaryota</taxon>
        <taxon>Viridiplantae</taxon>
        <taxon>Streptophyta</taxon>
        <taxon>Embryophyta</taxon>
        <taxon>Tracheophyta</taxon>
        <taxon>Spermatophyta</taxon>
        <taxon>Magnoliopsida</taxon>
        <taxon>eudicotyledons</taxon>
        <taxon>Gunneridae</taxon>
        <taxon>Pentapetalae</taxon>
        <taxon>rosids</taxon>
        <taxon>fabids</taxon>
        <taxon>Malpighiales</taxon>
        <taxon>Passifloraceae</taxon>
        <taxon>Turnera</taxon>
    </lineage>
</organism>
<feature type="region of interest" description="Disordered" evidence="1">
    <location>
        <begin position="84"/>
        <end position="105"/>
    </location>
</feature>
<gene>
    <name evidence="2" type="ORF">Tsubulata_039409</name>
</gene>
<protein>
    <submittedName>
        <fullName evidence="2">Uncharacterized protein</fullName>
    </submittedName>
</protein>
<reference evidence="2" key="2">
    <citation type="journal article" date="2023" name="Plants (Basel)">
        <title>Annotation of the Turnera subulata (Passifloraceae) Draft Genome Reveals the S-Locus Evolved after the Divergence of Turneroideae from Passifloroideae in a Stepwise Manner.</title>
        <authorList>
            <person name="Henning P.M."/>
            <person name="Roalson E.H."/>
            <person name="Mir W."/>
            <person name="McCubbin A.G."/>
            <person name="Shore J.S."/>
        </authorList>
    </citation>
    <scope>NUCLEOTIDE SEQUENCE</scope>
    <source>
        <strain evidence="2">F60SS</strain>
    </source>
</reference>
<keyword evidence="3" id="KW-1185">Reference proteome</keyword>
<name>A0A9Q0G527_9ROSI</name>
<comment type="caution">
    <text evidence="2">The sequence shown here is derived from an EMBL/GenBank/DDBJ whole genome shotgun (WGS) entry which is preliminary data.</text>
</comment>
<dbReference type="PANTHER" id="PTHR36757:SF4">
    <property type="entry name" value="DUF4005 DOMAIN-CONTAINING PROTEIN"/>
    <property type="match status" value="1"/>
</dbReference>
<reference evidence="2" key="1">
    <citation type="submission" date="2022-02" db="EMBL/GenBank/DDBJ databases">
        <authorList>
            <person name="Henning P.M."/>
            <person name="McCubbin A.G."/>
            <person name="Shore J.S."/>
        </authorList>
    </citation>
    <scope>NUCLEOTIDE SEQUENCE</scope>
    <source>
        <strain evidence="2">F60SS</strain>
        <tissue evidence="2">Leaves</tissue>
    </source>
</reference>
<accession>A0A9Q0G527</accession>
<dbReference type="OrthoDB" id="1106808at2759"/>
<dbReference type="PANTHER" id="PTHR36757">
    <property type="entry name" value="BNAANNG22500D PROTEIN"/>
    <property type="match status" value="1"/>
</dbReference>
<evidence type="ECO:0000256" key="1">
    <source>
        <dbReference type="SAM" id="MobiDB-lite"/>
    </source>
</evidence>
<feature type="region of interest" description="Disordered" evidence="1">
    <location>
        <begin position="153"/>
        <end position="190"/>
    </location>
</feature>
<proteinExistence type="predicted"/>
<sequence>MCSETSPRISFSNDLTQEEDTQVDQVTRRDTTLLDSNSEFEFSICSSLDHESSSADELFADGMILPFQIQDTNPATTRQIHGYEPPRKATLLPPLPSPADNDHQKKESIKEIIVANQELEAKPPSSKSLWGFKRSSSLNCDIKKSLCSLPLLSRSKSTGSAPNPKRATSSKDVHSHQKHSSQKQVQSNSMAKSASSAYTYVYSLPQKPPLKKNYGGSQGNGVRISPVLNVPPPYISKGTSNLFGFGYLLGNVKVKKKGK</sequence>